<evidence type="ECO:0000313" key="2">
    <source>
        <dbReference type="EMBL" id="CAA9264282.1"/>
    </source>
</evidence>
<protein>
    <recommendedName>
        <fullName evidence="1">Molybdenum cofactor sulfurase middle domain-containing protein</fullName>
    </recommendedName>
</protein>
<reference evidence="2" key="1">
    <citation type="submission" date="2020-02" db="EMBL/GenBank/DDBJ databases">
        <authorList>
            <person name="Meier V. D."/>
        </authorList>
    </citation>
    <scope>NUCLEOTIDE SEQUENCE</scope>
    <source>
        <strain evidence="2">AVDCRST_MAG52</strain>
    </source>
</reference>
<evidence type="ECO:0000259" key="1">
    <source>
        <dbReference type="Pfam" id="PF03476"/>
    </source>
</evidence>
<gene>
    <name evidence="2" type="ORF">AVDCRST_MAG52-2766</name>
</gene>
<dbReference type="AlphaFoldDB" id="A0A6J4IYZ2"/>
<dbReference type="SUPFAM" id="SSF50800">
    <property type="entry name" value="PK beta-barrel domain-like"/>
    <property type="match status" value="1"/>
</dbReference>
<sequence length="187" mass="19288">MGRIEEIWIYPVTSLRGTTVPAAEIGPAGLVGDRAWTVVDDDGRPVRSRDAAGLASLAPEDVTPAALAEALGRPAHLEQLPPRPGVAPVHLVSRQAVERAARGDVPEGCSAGDPRANLLIALDADADADADADERSWVGRELAIGQAVLRITRTPKHCLGVYADVVSPGAAHAGDAVSLIGNPAASH</sequence>
<proteinExistence type="predicted"/>
<dbReference type="InterPro" id="IPR005303">
    <property type="entry name" value="MOCOS_middle"/>
</dbReference>
<name>A0A6J4IYZ2_9ACTN</name>
<feature type="domain" description="Molybdenum cofactor sulfurase middle" evidence="1">
    <location>
        <begin position="1"/>
        <end position="57"/>
    </location>
</feature>
<dbReference type="EMBL" id="CADCTN010000194">
    <property type="protein sequence ID" value="CAA9264282.1"/>
    <property type="molecule type" value="Genomic_DNA"/>
</dbReference>
<accession>A0A6J4IYZ2</accession>
<organism evidence="2">
    <name type="scientific">uncultured Blastococcus sp</name>
    <dbReference type="NCBI Taxonomy" id="217144"/>
    <lineage>
        <taxon>Bacteria</taxon>
        <taxon>Bacillati</taxon>
        <taxon>Actinomycetota</taxon>
        <taxon>Actinomycetes</taxon>
        <taxon>Geodermatophilales</taxon>
        <taxon>Geodermatophilaceae</taxon>
        <taxon>Blastococcus</taxon>
        <taxon>environmental samples</taxon>
    </lineage>
</organism>
<dbReference type="Pfam" id="PF03476">
    <property type="entry name" value="MOSC_N"/>
    <property type="match status" value="1"/>
</dbReference>
<dbReference type="InterPro" id="IPR011037">
    <property type="entry name" value="Pyrv_Knase-like_insert_dom_sf"/>
</dbReference>